<sequence>MAIALALTALTVIGSILSGALALLHYEQDPGEWDHKKSVVDTGLAAPGPLHGAVPEEGYYRQEAVVAPDLSRERGRKNINPYF</sequence>
<comment type="caution">
    <text evidence="1">The sequence shown here is derived from an EMBL/GenBank/DDBJ whole genome shotgun (WGS) entry which is preliminary data.</text>
</comment>
<evidence type="ECO:0000313" key="1">
    <source>
        <dbReference type="EMBL" id="GAA4431657.1"/>
    </source>
</evidence>
<dbReference type="Proteomes" id="UP001500552">
    <property type="component" value="Unassembled WGS sequence"/>
</dbReference>
<reference evidence="2" key="1">
    <citation type="journal article" date="2019" name="Int. J. Syst. Evol. Microbiol.">
        <title>The Global Catalogue of Microorganisms (GCM) 10K type strain sequencing project: providing services to taxonomists for standard genome sequencing and annotation.</title>
        <authorList>
            <consortium name="The Broad Institute Genomics Platform"/>
            <consortium name="The Broad Institute Genome Sequencing Center for Infectious Disease"/>
            <person name="Wu L."/>
            <person name="Ma J."/>
        </authorList>
    </citation>
    <scope>NUCLEOTIDE SEQUENCE [LARGE SCALE GENOMIC DNA]</scope>
    <source>
        <strain evidence="2">JCM 17926</strain>
    </source>
</reference>
<protein>
    <recommendedName>
        <fullName evidence="3">FixH protein</fullName>
    </recommendedName>
</protein>
<gene>
    <name evidence="1" type="ORF">GCM10023188_19410</name>
</gene>
<evidence type="ECO:0008006" key="3">
    <source>
        <dbReference type="Google" id="ProtNLM"/>
    </source>
</evidence>
<organism evidence="1 2">
    <name type="scientific">Pontibacter saemangeumensis</name>
    <dbReference type="NCBI Taxonomy" id="1084525"/>
    <lineage>
        <taxon>Bacteria</taxon>
        <taxon>Pseudomonadati</taxon>
        <taxon>Bacteroidota</taxon>
        <taxon>Cytophagia</taxon>
        <taxon>Cytophagales</taxon>
        <taxon>Hymenobacteraceae</taxon>
        <taxon>Pontibacter</taxon>
    </lineage>
</organism>
<keyword evidence="2" id="KW-1185">Reference proteome</keyword>
<name>A0ABP8LKV7_9BACT</name>
<dbReference type="EMBL" id="BAABHC010000010">
    <property type="protein sequence ID" value="GAA4431657.1"/>
    <property type="molecule type" value="Genomic_DNA"/>
</dbReference>
<accession>A0ABP8LKV7</accession>
<evidence type="ECO:0000313" key="2">
    <source>
        <dbReference type="Proteomes" id="UP001500552"/>
    </source>
</evidence>
<proteinExistence type="predicted"/>